<evidence type="ECO:0000313" key="3">
    <source>
        <dbReference type="Proteomes" id="UP000275777"/>
    </source>
</evidence>
<accession>A0A3S4HTN2</accession>
<dbReference type="SUPFAM" id="SSF103481">
    <property type="entry name" value="Multidrug resistance efflux transporter EmrE"/>
    <property type="match status" value="1"/>
</dbReference>
<dbReference type="AlphaFoldDB" id="A0A3S4HTN2"/>
<dbReference type="EMBL" id="LR134182">
    <property type="protein sequence ID" value="VEB44392.1"/>
    <property type="molecule type" value="Genomic_DNA"/>
</dbReference>
<dbReference type="InterPro" id="IPR000620">
    <property type="entry name" value="EamA_dom"/>
</dbReference>
<organism evidence="2 3">
    <name type="scientific">Chromobacterium violaceum</name>
    <dbReference type="NCBI Taxonomy" id="536"/>
    <lineage>
        <taxon>Bacteria</taxon>
        <taxon>Pseudomonadati</taxon>
        <taxon>Pseudomonadota</taxon>
        <taxon>Betaproteobacteria</taxon>
        <taxon>Neisseriales</taxon>
        <taxon>Chromobacteriaceae</taxon>
        <taxon>Chromobacterium</taxon>
    </lineage>
</organism>
<gene>
    <name evidence="2" type="ORF">NCTC9695_04882</name>
</gene>
<dbReference type="GO" id="GO:0016020">
    <property type="term" value="C:membrane"/>
    <property type="evidence" value="ECO:0007669"/>
    <property type="project" value="InterPro"/>
</dbReference>
<name>A0A3S4HTN2_CHRVL</name>
<reference evidence="2 3" key="1">
    <citation type="submission" date="2018-12" db="EMBL/GenBank/DDBJ databases">
        <authorList>
            <consortium name="Pathogen Informatics"/>
        </authorList>
    </citation>
    <scope>NUCLEOTIDE SEQUENCE [LARGE SCALE GENOMIC DNA]</scope>
    <source>
        <strain evidence="2 3">NCTC9695</strain>
    </source>
</reference>
<dbReference type="Proteomes" id="UP000275777">
    <property type="component" value="Chromosome"/>
</dbReference>
<proteinExistence type="predicted"/>
<sequence>MLFQAYSLLPAQEAQAINYTWALTMTLLAVPLLKQKLRLQDAMAALVCYLGVLVIGTRGQLLELHFSNQLACCWRWPRRCCGQATGYSNTRDTREPVLGLALNFASSLP</sequence>
<protein>
    <recommendedName>
        <fullName evidence="1">EamA domain-containing protein</fullName>
    </recommendedName>
</protein>
<feature type="domain" description="EamA" evidence="1">
    <location>
        <begin position="2"/>
        <end position="56"/>
    </location>
</feature>
<dbReference type="InterPro" id="IPR037185">
    <property type="entry name" value="EmrE-like"/>
</dbReference>
<dbReference type="Pfam" id="PF00892">
    <property type="entry name" value="EamA"/>
    <property type="match status" value="1"/>
</dbReference>
<evidence type="ECO:0000259" key="1">
    <source>
        <dbReference type="Pfam" id="PF00892"/>
    </source>
</evidence>
<evidence type="ECO:0000313" key="2">
    <source>
        <dbReference type="EMBL" id="VEB44392.1"/>
    </source>
</evidence>